<name>A0A1W0WVD7_HYPEX</name>
<feature type="compositionally biased region" description="Basic and acidic residues" evidence="1">
    <location>
        <begin position="187"/>
        <end position="199"/>
    </location>
</feature>
<feature type="region of interest" description="Disordered" evidence="1">
    <location>
        <begin position="1"/>
        <end position="112"/>
    </location>
</feature>
<feature type="compositionally biased region" description="Basic and acidic residues" evidence="1">
    <location>
        <begin position="58"/>
        <end position="70"/>
    </location>
</feature>
<protein>
    <submittedName>
        <fullName evidence="2">Uncharacterized protein</fullName>
    </submittedName>
</protein>
<feature type="region of interest" description="Disordered" evidence="1">
    <location>
        <begin position="173"/>
        <end position="209"/>
    </location>
</feature>
<feature type="region of interest" description="Disordered" evidence="1">
    <location>
        <begin position="247"/>
        <end position="330"/>
    </location>
</feature>
<feature type="compositionally biased region" description="Polar residues" evidence="1">
    <location>
        <begin position="72"/>
        <end position="85"/>
    </location>
</feature>
<gene>
    <name evidence="2" type="ORF">BV898_06816</name>
</gene>
<keyword evidence="3" id="KW-1185">Reference proteome</keyword>
<evidence type="ECO:0000313" key="3">
    <source>
        <dbReference type="Proteomes" id="UP000192578"/>
    </source>
</evidence>
<feature type="compositionally biased region" description="Basic and acidic residues" evidence="1">
    <location>
        <begin position="23"/>
        <end position="32"/>
    </location>
</feature>
<sequence>MDERTARPQSSGGSGGGSSSRRPVRDTLDRQPQKYPGSRAPPPRRPSPPLRFTSRNTTPDRRNTTPDRRSGSSRVTATSRGSSPTGRDRREDSRQRDDRRPGSSGYRGRARGFHFGKNAIHPQHHHHFQQNGPYFKNSTVRGSIRGRGTLFRYRQPDEDAQRRKVLLETPMGRAPAYRGGRGPSSEYRQRGSQTRDDYRGTSVNTNHDNDYFTRDIYELSPPFTNVAPRPSSSSLFGIPNDRLLQNHHHHHHHQRHSSPSSPCETTSQEESSSGSVIYNSSHKRSMEMVMRDCSPVSDDDKSSGNNANGNKRPREEPTTPVGPDSTTLCDDDMDFSLKMDAETGEAEELPVVETDFGEIFRLTAGLINSHSESSPREDESEVALRNFTSQAPAAVVDGEDFVEAEGEKPVGVDVEGLIDRAWESEVAPCEVSDVSALFEETAAQPSSPEQSPSRRLSESVFVESVLPVALITSPPSSAQPYIAPVFSRKRSNSCPPSESTPLQLTLKNSFATSTSGKSEWLTNILETENANHSMVVDSHAPRSFADLMSLLPSCEAITQIDLSTYQPPLFFSKFSWVDPFAHVRQPLRTQLRQSELTVFFDTLHQVEDAELPHPVGSTAFTELFQKLQDSLDFAISNAVWFRASDAPDEQLGVHFLHAIKMCLLEQLRAFPNVTEPDHDVTGIAMDMLLQAMIHVDGLADCVAQLGITADLTDIAFSALVASPQYRKLACCLLETFVLRVTHYPNVKSFAELMRKNGTAAGGSMVADRKGPLQRVQLLLELRSTIEAATTASARPLADLAVRDTALTATVQRARDESNGKILSTLVQKIESYRANAEKAGARAIDGHAAVYVCLRNTGFTAWFLDLLRQTLADGNADYLRKSVVLDQSIALLALLVDDECGPVYLADRASHLGDIVHVLHEIAEKSAQEGITELLHRVVYSLEVRRAVDMLSVKHAPTVYCHLTALLLRMNGSQLSGSFFTTPSTFHAISQAAIATPTPADLKMVFVLMFSQYDHPGLLSFADKITDFGKTKQIDLPLWKSLHLVCTCAKNAESSAHLMQTLYDELDRLSKLDHLSAESLASAHVVLDTLAWLCRTDCFHGILKSQKLDTFLRLHNSVVQHFRAAAVSLETVDCLDNLLWESVWVNCVRILFLHGSALGKSSSTMPLVPEVKGTFLEMMTGWSVLQDAGAPLRIKTRRAIQAEIGLGSTAFVEQVLNAESDAQLLETVVSDLVKTFAGSAAGHDADVSAVVAYCAFFNTIHPSVCKPIAGKVKNKPLLLLSRRKNWEMLNKLEYEPLQAIISTGLCCTIPEADTQFRLWFWRYCEMSDSCLQQAVTSLLLIVCGSAVEELDGDVLVLMIEKLAAFLRIPLLKQAVLSLLATVEPESEWRPEMFDALVQLLRQGPVYTQSQRRIFLLPVANVFARLLDSVGVVKGTVVGLKTRDVTSAVLFRLEKEASVPVIISLWPILHQLFQSDSGILAFLNEAGSQPVLNWILVGIAMDLRADPEVPSNVTLAEKVVASFHSLSKRSVGLRCLAMADLRTLANMVVAHTRNCDPENPTYRIPQNKDPDAILSAYYGDLDCLTYSVPETVALFQQVMQKMLADFSRNGDASRQCFRRRSDRVNASVIVPVAARKTGNLAKERYAQAMRCPTTTTTTCFDKSPGGDYGLWQEKEVKFHLSVERCSLGAGRVGGGSTMGVVDGEVHSRRDLAEWLQRKIGVFDRQLDE</sequence>
<dbReference type="Proteomes" id="UP000192578">
    <property type="component" value="Unassembled WGS sequence"/>
</dbReference>
<evidence type="ECO:0000256" key="1">
    <source>
        <dbReference type="SAM" id="MobiDB-lite"/>
    </source>
</evidence>
<comment type="caution">
    <text evidence="2">The sequence shown here is derived from an EMBL/GenBank/DDBJ whole genome shotgun (WGS) entry which is preliminary data.</text>
</comment>
<feature type="compositionally biased region" description="Basic residues" evidence="1">
    <location>
        <begin position="247"/>
        <end position="256"/>
    </location>
</feature>
<dbReference type="OrthoDB" id="10246277at2759"/>
<feature type="compositionally biased region" description="Pro residues" evidence="1">
    <location>
        <begin position="39"/>
        <end position="49"/>
    </location>
</feature>
<proteinExistence type="predicted"/>
<accession>A0A1W0WVD7</accession>
<feature type="compositionally biased region" description="Low complexity" evidence="1">
    <location>
        <begin position="257"/>
        <end position="275"/>
    </location>
</feature>
<reference evidence="3" key="1">
    <citation type="submission" date="2017-01" db="EMBL/GenBank/DDBJ databases">
        <title>Comparative genomics of anhydrobiosis in the tardigrade Hypsibius dujardini.</title>
        <authorList>
            <person name="Yoshida Y."/>
            <person name="Koutsovoulos G."/>
            <person name="Laetsch D."/>
            <person name="Stevens L."/>
            <person name="Kumar S."/>
            <person name="Horikawa D."/>
            <person name="Ishino K."/>
            <person name="Komine S."/>
            <person name="Tomita M."/>
            <person name="Blaxter M."/>
            <person name="Arakawa K."/>
        </authorList>
    </citation>
    <scope>NUCLEOTIDE SEQUENCE [LARGE SCALE GENOMIC DNA]</scope>
    <source>
        <strain evidence="3">Z151</strain>
    </source>
</reference>
<evidence type="ECO:0000313" key="2">
    <source>
        <dbReference type="EMBL" id="OQV19179.1"/>
    </source>
</evidence>
<dbReference type="EMBL" id="MTYJ01000042">
    <property type="protein sequence ID" value="OQV19179.1"/>
    <property type="molecule type" value="Genomic_DNA"/>
</dbReference>
<organism evidence="2 3">
    <name type="scientific">Hypsibius exemplaris</name>
    <name type="common">Freshwater tardigrade</name>
    <dbReference type="NCBI Taxonomy" id="2072580"/>
    <lineage>
        <taxon>Eukaryota</taxon>
        <taxon>Metazoa</taxon>
        <taxon>Ecdysozoa</taxon>
        <taxon>Tardigrada</taxon>
        <taxon>Eutardigrada</taxon>
        <taxon>Parachela</taxon>
        <taxon>Hypsibioidea</taxon>
        <taxon>Hypsibiidae</taxon>
        <taxon>Hypsibius</taxon>
    </lineage>
</organism>
<feature type="compositionally biased region" description="Basic and acidic residues" evidence="1">
    <location>
        <begin position="86"/>
        <end position="101"/>
    </location>
</feature>